<comment type="caution">
    <text evidence="1">The sequence shown here is derived from an EMBL/GenBank/DDBJ whole genome shotgun (WGS) entry which is preliminary data.</text>
</comment>
<name>H3SBI1_9BACL</name>
<accession>H3SBI1</accession>
<dbReference type="EMBL" id="AHKH01000007">
    <property type="protein sequence ID" value="EHQ63664.1"/>
    <property type="molecule type" value="Genomic_DNA"/>
</dbReference>
<protein>
    <submittedName>
        <fullName evidence="1">Uncharacterized protein</fullName>
    </submittedName>
</protein>
<evidence type="ECO:0000313" key="2">
    <source>
        <dbReference type="Proteomes" id="UP000003900"/>
    </source>
</evidence>
<dbReference type="RefSeq" id="WP_006675378.1">
    <property type="nucleotide sequence ID" value="NZ_AHKH01000007.1"/>
</dbReference>
<dbReference type="AlphaFoldDB" id="H3SBI1"/>
<dbReference type="Proteomes" id="UP000003900">
    <property type="component" value="Unassembled WGS sequence"/>
</dbReference>
<keyword evidence="2" id="KW-1185">Reference proteome</keyword>
<gene>
    <name evidence="1" type="ORF">PDENDC454_04334</name>
</gene>
<dbReference type="PATRIC" id="fig|1131935.3.peg.864"/>
<dbReference type="STRING" id="1131935.PDENDC454_04334"/>
<sequence length="74" mass="8182">MDKPTMIQTPPKKFNIADLKANICVGDWFHVLSQELADAVKKAAIAGMPYPLAEQVYKEALGTALPKAIEVRER</sequence>
<evidence type="ECO:0000313" key="1">
    <source>
        <dbReference type="EMBL" id="EHQ63664.1"/>
    </source>
</evidence>
<organism evidence="1 2">
    <name type="scientific">Paenibacillus dendritiformis C454</name>
    <dbReference type="NCBI Taxonomy" id="1131935"/>
    <lineage>
        <taxon>Bacteria</taxon>
        <taxon>Bacillati</taxon>
        <taxon>Bacillota</taxon>
        <taxon>Bacilli</taxon>
        <taxon>Bacillales</taxon>
        <taxon>Paenibacillaceae</taxon>
        <taxon>Paenibacillus</taxon>
    </lineage>
</organism>
<reference evidence="1 2" key="1">
    <citation type="journal article" date="2012" name="J. Bacteriol.">
        <title>Genome Sequence of the Pattern-Forming Social Bacterium Paenibacillus dendritiformis C454 Chiral Morphotype.</title>
        <authorList>
            <person name="Sirota-Madi A."/>
            <person name="Olender T."/>
            <person name="Helman Y."/>
            <person name="Brainis I."/>
            <person name="Finkelshtein A."/>
            <person name="Roth D."/>
            <person name="Hagai E."/>
            <person name="Leshkowitz D."/>
            <person name="Brodsky L."/>
            <person name="Galatenko V."/>
            <person name="Nikolaev V."/>
            <person name="Gutnick D.L."/>
            <person name="Lancet D."/>
            <person name="Ben-Jacob E."/>
        </authorList>
    </citation>
    <scope>NUCLEOTIDE SEQUENCE [LARGE SCALE GENOMIC DNA]</scope>
    <source>
        <strain evidence="1 2">C454</strain>
    </source>
</reference>
<proteinExistence type="predicted"/>